<reference evidence="2" key="1">
    <citation type="submission" date="2021-05" db="EMBL/GenBank/DDBJ databases">
        <authorList>
            <person name="Alioto T."/>
            <person name="Alioto T."/>
            <person name="Gomez Garrido J."/>
        </authorList>
    </citation>
    <scope>NUCLEOTIDE SEQUENCE</scope>
</reference>
<proteinExistence type="predicted"/>
<sequence>MQSQMRQQQHQQQYQSGPYPSSNEQNVIIPPQQSGQPPSGLAAEHLVPDPINCTGKLRRFSSAYHRSIRDTLWSHDDHHHRYDLEPGGPATFVRQLEKKFIYLFKWFPL</sequence>
<evidence type="ECO:0000256" key="1">
    <source>
        <dbReference type="SAM" id="MobiDB-lite"/>
    </source>
</evidence>
<feature type="compositionally biased region" description="Polar residues" evidence="1">
    <location>
        <begin position="16"/>
        <end position="26"/>
    </location>
</feature>
<evidence type="ECO:0000313" key="2">
    <source>
        <dbReference type="EMBL" id="CAG6527403.1"/>
    </source>
</evidence>
<dbReference type="EMBL" id="HBUE01301477">
    <property type="protein sequence ID" value="CAG6579125.1"/>
    <property type="molecule type" value="Transcribed_RNA"/>
</dbReference>
<name>A0A8D8H3B7_CULPI</name>
<dbReference type="EMBL" id="HBUE01195486">
    <property type="protein sequence ID" value="CAG6527403.1"/>
    <property type="molecule type" value="Transcribed_RNA"/>
</dbReference>
<feature type="compositionally biased region" description="Low complexity" evidence="1">
    <location>
        <begin position="1"/>
        <end position="15"/>
    </location>
</feature>
<accession>A0A8D8H3B7</accession>
<feature type="compositionally biased region" description="Low complexity" evidence="1">
    <location>
        <begin position="30"/>
        <end position="40"/>
    </location>
</feature>
<dbReference type="AlphaFoldDB" id="A0A8D8H3B7"/>
<protein>
    <submittedName>
        <fullName evidence="2">(northern house mosquito) hypothetical protein</fullName>
    </submittedName>
</protein>
<feature type="region of interest" description="Disordered" evidence="1">
    <location>
        <begin position="1"/>
        <end position="45"/>
    </location>
</feature>
<organism evidence="2">
    <name type="scientific">Culex pipiens</name>
    <name type="common">House mosquito</name>
    <dbReference type="NCBI Taxonomy" id="7175"/>
    <lineage>
        <taxon>Eukaryota</taxon>
        <taxon>Metazoa</taxon>
        <taxon>Ecdysozoa</taxon>
        <taxon>Arthropoda</taxon>
        <taxon>Hexapoda</taxon>
        <taxon>Insecta</taxon>
        <taxon>Pterygota</taxon>
        <taxon>Neoptera</taxon>
        <taxon>Endopterygota</taxon>
        <taxon>Diptera</taxon>
        <taxon>Nematocera</taxon>
        <taxon>Culicoidea</taxon>
        <taxon>Culicidae</taxon>
        <taxon>Culicinae</taxon>
        <taxon>Culicini</taxon>
        <taxon>Culex</taxon>
        <taxon>Culex</taxon>
    </lineage>
</organism>